<evidence type="ECO:0000313" key="3">
    <source>
        <dbReference type="Proteomes" id="UP001227192"/>
    </source>
</evidence>
<keyword evidence="3" id="KW-1185">Reference proteome</keyword>
<name>A0AAI9XCE7_PENTH</name>
<gene>
    <name evidence="2" type="ORF">VN97_g1696</name>
</gene>
<evidence type="ECO:0000313" key="2">
    <source>
        <dbReference type="EMBL" id="KAJ9491519.1"/>
    </source>
</evidence>
<proteinExistence type="predicted"/>
<evidence type="ECO:0000256" key="1">
    <source>
        <dbReference type="SAM" id="MobiDB-lite"/>
    </source>
</evidence>
<accession>A0AAI9XCE7</accession>
<reference evidence="2" key="2">
    <citation type="journal article" date="2016" name="Fungal Biol.">
        <title>Ochratoxin A production by Penicillium thymicola.</title>
        <authorList>
            <person name="Nguyen H.D.T."/>
            <person name="McMullin D.R."/>
            <person name="Ponomareva E."/>
            <person name="Riley R."/>
            <person name="Pomraning K.R."/>
            <person name="Baker S.E."/>
            <person name="Seifert K.A."/>
        </authorList>
    </citation>
    <scope>NUCLEOTIDE SEQUENCE</scope>
    <source>
        <strain evidence="2">DAOM 180753</strain>
    </source>
</reference>
<reference evidence="2" key="1">
    <citation type="submission" date="2015-06" db="EMBL/GenBank/DDBJ databases">
        <authorList>
            <person name="Nguyen H."/>
        </authorList>
    </citation>
    <scope>NUCLEOTIDE SEQUENCE</scope>
    <source>
        <strain evidence="2">DAOM 180753</strain>
    </source>
</reference>
<comment type="caution">
    <text evidence="2">The sequence shown here is derived from an EMBL/GenBank/DDBJ whole genome shotgun (WGS) entry which is preliminary data.</text>
</comment>
<sequence>MEMCKLERKEKKKKKKKKKQVDSRLVNATKQKGYQNIMSDQNLRVRDGNATCRMKSRDLEDERGKE</sequence>
<feature type="region of interest" description="Disordered" evidence="1">
    <location>
        <begin position="1"/>
        <end position="28"/>
    </location>
</feature>
<protein>
    <submittedName>
        <fullName evidence="2">Uncharacterized protein</fullName>
    </submittedName>
</protein>
<dbReference type="Proteomes" id="UP001227192">
    <property type="component" value="Unassembled WGS sequence"/>
</dbReference>
<organism evidence="2 3">
    <name type="scientific">Penicillium thymicola</name>
    <dbReference type="NCBI Taxonomy" id="293382"/>
    <lineage>
        <taxon>Eukaryota</taxon>
        <taxon>Fungi</taxon>
        <taxon>Dikarya</taxon>
        <taxon>Ascomycota</taxon>
        <taxon>Pezizomycotina</taxon>
        <taxon>Eurotiomycetes</taxon>
        <taxon>Eurotiomycetidae</taxon>
        <taxon>Eurotiales</taxon>
        <taxon>Aspergillaceae</taxon>
        <taxon>Penicillium</taxon>
    </lineage>
</organism>
<dbReference type="AlphaFoldDB" id="A0AAI9XCE7"/>
<feature type="compositionally biased region" description="Basic residues" evidence="1">
    <location>
        <begin position="10"/>
        <end position="19"/>
    </location>
</feature>
<dbReference type="EMBL" id="LACB01000030">
    <property type="protein sequence ID" value="KAJ9491519.1"/>
    <property type="molecule type" value="Genomic_DNA"/>
</dbReference>